<accession>A0A1G2L8P1</accession>
<dbReference type="GO" id="GO:0003700">
    <property type="term" value="F:DNA-binding transcription factor activity"/>
    <property type="evidence" value="ECO:0007669"/>
    <property type="project" value="InterPro"/>
</dbReference>
<reference evidence="2 3" key="1">
    <citation type="journal article" date="2016" name="Nat. Commun.">
        <title>Thousands of microbial genomes shed light on interconnected biogeochemical processes in an aquifer system.</title>
        <authorList>
            <person name="Anantharaman K."/>
            <person name="Brown C.T."/>
            <person name="Hug L.A."/>
            <person name="Sharon I."/>
            <person name="Castelle C.J."/>
            <person name="Probst A.J."/>
            <person name="Thomas B.C."/>
            <person name="Singh A."/>
            <person name="Wilkins M.J."/>
            <person name="Karaoz U."/>
            <person name="Brodie E.L."/>
            <person name="Williams K.H."/>
            <person name="Hubbard S.S."/>
            <person name="Banfield J.F."/>
        </authorList>
    </citation>
    <scope>NUCLEOTIDE SEQUENCE [LARGE SCALE GENOMIC DNA]</scope>
</reference>
<sequence length="87" mass="9962">MKRWSIVFKTLGNINRLKIIKLLGDGNALSVFDIAGKLKISPKAASKHLIILHHLDVLHNNGREGHVFYFLNTKMPKDFMRVVKLLK</sequence>
<feature type="domain" description="HTH arsR-type" evidence="1">
    <location>
        <begin position="1"/>
        <end position="87"/>
    </location>
</feature>
<dbReference type="InterPro" id="IPR036388">
    <property type="entry name" value="WH-like_DNA-bd_sf"/>
</dbReference>
<dbReference type="Gene3D" id="1.10.10.10">
    <property type="entry name" value="Winged helix-like DNA-binding domain superfamily/Winged helix DNA-binding domain"/>
    <property type="match status" value="1"/>
</dbReference>
<dbReference type="InterPro" id="IPR036390">
    <property type="entry name" value="WH_DNA-bd_sf"/>
</dbReference>
<organism evidence="2 3">
    <name type="scientific">Candidatus Sungbacteria bacterium RIFCSPLOWO2_01_FULL_47_10</name>
    <dbReference type="NCBI Taxonomy" id="1802276"/>
    <lineage>
        <taxon>Bacteria</taxon>
        <taxon>Candidatus Sungiibacteriota</taxon>
    </lineage>
</organism>
<dbReference type="InterPro" id="IPR001845">
    <property type="entry name" value="HTH_ArsR_DNA-bd_dom"/>
</dbReference>
<dbReference type="Proteomes" id="UP000177982">
    <property type="component" value="Unassembled WGS sequence"/>
</dbReference>
<name>A0A1G2L8P1_9BACT</name>
<dbReference type="EMBL" id="MHQO01000016">
    <property type="protein sequence ID" value="OHA07139.1"/>
    <property type="molecule type" value="Genomic_DNA"/>
</dbReference>
<evidence type="ECO:0000259" key="1">
    <source>
        <dbReference type="PROSITE" id="PS50987"/>
    </source>
</evidence>
<protein>
    <recommendedName>
        <fullName evidence="1">HTH arsR-type domain-containing protein</fullName>
    </recommendedName>
</protein>
<dbReference type="Pfam" id="PF01022">
    <property type="entry name" value="HTH_5"/>
    <property type="match status" value="1"/>
</dbReference>
<dbReference type="AlphaFoldDB" id="A0A1G2L8P1"/>
<gene>
    <name evidence="2" type="ORF">A2934_02330</name>
</gene>
<dbReference type="InterPro" id="IPR011991">
    <property type="entry name" value="ArsR-like_HTH"/>
</dbReference>
<comment type="caution">
    <text evidence="2">The sequence shown here is derived from an EMBL/GenBank/DDBJ whole genome shotgun (WGS) entry which is preliminary data.</text>
</comment>
<evidence type="ECO:0000313" key="3">
    <source>
        <dbReference type="Proteomes" id="UP000177982"/>
    </source>
</evidence>
<dbReference type="PROSITE" id="PS50987">
    <property type="entry name" value="HTH_ARSR_2"/>
    <property type="match status" value="1"/>
</dbReference>
<proteinExistence type="predicted"/>
<dbReference type="SUPFAM" id="SSF46785">
    <property type="entry name" value="Winged helix' DNA-binding domain"/>
    <property type="match status" value="1"/>
</dbReference>
<evidence type="ECO:0000313" key="2">
    <source>
        <dbReference type="EMBL" id="OHA07139.1"/>
    </source>
</evidence>
<dbReference type="CDD" id="cd00090">
    <property type="entry name" value="HTH_ARSR"/>
    <property type="match status" value="1"/>
</dbReference>
<dbReference type="SMART" id="SM00418">
    <property type="entry name" value="HTH_ARSR"/>
    <property type="match status" value="1"/>
</dbReference>